<dbReference type="InterPro" id="IPR043502">
    <property type="entry name" value="DNA/RNA_pol_sf"/>
</dbReference>
<dbReference type="InterPro" id="IPR050951">
    <property type="entry name" value="Retrovirus_Pol_polyprotein"/>
</dbReference>
<evidence type="ECO:0000256" key="6">
    <source>
        <dbReference type="ARBA" id="ARBA00022801"/>
    </source>
</evidence>
<dbReference type="Gene3D" id="3.10.10.10">
    <property type="entry name" value="HIV Type 1 Reverse Transcriptase, subunit A, domain 1"/>
    <property type="match status" value="1"/>
</dbReference>
<reference evidence="13 14" key="1">
    <citation type="journal article" date="2014" name="Genome Biol. Evol.">
        <title>The genome of the myxosporean Thelohanellus kitauei shows adaptations to nutrient acquisition within its fish host.</title>
        <authorList>
            <person name="Yang Y."/>
            <person name="Xiong J."/>
            <person name="Zhou Z."/>
            <person name="Huo F."/>
            <person name="Miao W."/>
            <person name="Ran C."/>
            <person name="Liu Y."/>
            <person name="Zhang J."/>
            <person name="Feng J."/>
            <person name="Wang M."/>
            <person name="Wang M."/>
            <person name="Wang L."/>
            <person name="Yao B."/>
        </authorList>
    </citation>
    <scope>NUCLEOTIDE SEQUENCE [LARGE SCALE GENOMIC DNA]</scope>
    <source>
        <strain evidence="13">Wuqing</strain>
    </source>
</reference>
<feature type="domain" description="Integrase catalytic" evidence="12">
    <location>
        <begin position="1017"/>
        <end position="1169"/>
    </location>
</feature>
<evidence type="ECO:0000256" key="5">
    <source>
        <dbReference type="ARBA" id="ARBA00022759"/>
    </source>
</evidence>
<dbReference type="PROSITE" id="PS50878">
    <property type="entry name" value="RT_POL"/>
    <property type="match status" value="1"/>
</dbReference>
<dbReference type="Gene3D" id="2.40.70.10">
    <property type="entry name" value="Acid Proteases"/>
    <property type="match status" value="1"/>
</dbReference>
<dbReference type="InterPro" id="IPR043128">
    <property type="entry name" value="Rev_trsase/Diguanyl_cyclase"/>
</dbReference>
<keyword evidence="8" id="KW-0479">Metal-binding</keyword>
<keyword evidence="7" id="KW-0695">RNA-directed DNA polymerase</keyword>
<evidence type="ECO:0000313" key="14">
    <source>
        <dbReference type="Proteomes" id="UP000031668"/>
    </source>
</evidence>
<dbReference type="InterPro" id="IPR000477">
    <property type="entry name" value="RT_dom"/>
</dbReference>
<evidence type="ECO:0000256" key="7">
    <source>
        <dbReference type="ARBA" id="ARBA00022918"/>
    </source>
</evidence>
<evidence type="ECO:0000313" key="13">
    <source>
        <dbReference type="EMBL" id="KII68048.1"/>
    </source>
</evidence>
<dbReference type="Gene3D" id="3.30.70.270">
    <property type="match status" value="2"/>
</dbReference>
<dbReference type="GO" id="GO:0003676">
    <property type="term" value="F:nucleic acid binding"/>
    <property type="evidence" value="ECO:0007669"/>
    <property type="project" value="InterPro"/>
</dbReference>
<evidence type="ECO:0000256" key="3">
    <source>
        <dbReference type="ARBA" id="ARBA00022695"/>
    </source>
</evidence>
<feature type="compositionally biased region" description="Basic and acidic residues" evidence="9">
    <location>
        <begin position="1321"/>
        <end position="1354"/>
    </location>
</feature>
<evidence type="ECO:0000256" key="1">
    <source>
        <dbReference type="ARBA" id="ARBA00012493"/>
    </source>
</evidence>
<dbReference type="EMBL" id="JWZT01002984">
    <property type="protein sequence ID" value="KII68048.1"/>
    <property type="molecule type" value="Genomic_DNA"/>
</dbReference>
<evidence type="ECO:0000256" key="8">
    <source>
        <dbReference type="PROSITE-ProRule" id="PRU00047"/>
    </source>
</evidence>
<dbReference type="InterPro" id="IPR001584">
    <property type="entry name" value="Integrase_cat-core"/>
</dbReference>
<dbReference type="SUPFAM" id="SSF53098">
    <property type="entry name" value="Ribonuclease H-like"/>
    <property type="match status" value="1"/>
</dbReference>
<dbReference type="SUPFAM" id="SSF56672">
    <property type="entry name" value="DNA/RNA polymerases"/>
    <property type="match status" value="1"/>
</dbReference>
<evidence type="ECO:0000259" key="12">
    <source>
        <dbReference type="PROSITE" id="PS50994"/>
    </source>
</evidence>
<dbReference type="Gene3D" id="3.10.20.370">
    <property type="match status" value="1"/>
</dbReference>
<organism evidence="13 14">
    <name type="scientific">Thelohanellus kitauei</name>
    <name type="common">Myxosporean</name>
    <dbReference type="NCBI Taxonomy" id="669202"/>
    <lineage>
        <taxon>Eukaryota</taxon>
        <taxon>Metazoa</taxon>
        <taxon>Cnidaria</taxon>
        <taxon>Myxozoa</taxon>
        <taxon>Myxosporea</taxon>
        <taxon>Bivalvulida</taxon>
        <taxon>Platysporina</taxon>
        <taxon>Myxobolidae</taxon>
        <taxon>Thelohanellus</taxon>
    </lineage>
</organism>
<dbReference type="GO" id="GO:0004519">
    <property type="term" value="F:endonuclease activity"/>
    <property type="evidence" value="ECO:0007669"/>
    <property type="project" value="UniProtKB-KW"/>
</dbReference>
<dbReference type="InterPro" id="IPR041373">
    <property type="entry name" value="RT_RNaseH"/>
</dbReference>
<dbReference type="Gene3D" id="4.10.60.10">
    <property type="entry name" value="Zinc finger, CCHC-type"/>
    <property type="match status" value="1"/>
</dbReference>
<evidence type="ECO:0000256" key="4">
    <source>
        <dbReference type="ARBA" id="ARBA00022722"/>
    </source>
</evidence>
<dbReference type="GO" id="GO:0016787">
    <property type="term" value="F:hydrolase activity"/>
    <property type="evidence" value="ECO:0007669"/>
    <property type="project" value="UniProtKB-KW"/>
</dbReference>
<dbReference type="PROSITE" id="PS50158">
    <property type="entry name" value="ZF_CCHC"/>
    <property type="match status" value="1"/>
</dbReference>
<feature type="region of interest" description="Disordered" evidence="9">
    <location>
        <begin position="1259"/>
        <end position="1354"/>
    </location>
</feature>
<dbReference type="PANTHER" id="PTHR37984">
    <property type="entry name" value="PROTEIN CBG26694"/>
    <property type="match status" value="1"/>
</dbReference>
<dbReference type="GO" id="GO:0003964">
    <property type="term" value="F:RNA-directed DNA polymerase activity"/>
    <property type="evidence" value="ECO:0007669"/>
    <property type="project" value="UniProtKB-KW"/>
</dbReference>
<keyword evidence="6" id="KW-0378">Hydrolase</keyword>
<dbReference type="InterPro" id="IPR012337">
    <property type="entry name" value="RNaseH-like_sf"/>
</dbReference>
<dbReference type="GO" id="GO:0008270">
    <property type="term" value="F:zinc ion binding"/>
    <property type="evidence" value="ECO:0007669"/>
    <property type="project" value="UniProtKB-KW"/>
</dbReference>
<keyword evidence="8" id="KW-0862">Zinc</keyword>
<dbReference type="InterPro" id="IPR041588">
    <property type="entry name" value="Integrase_H2C2"/>
</dbReference>
<dbReference type="SUPFAM" id="SSF50630">
    <property type="entry name" value="Acid proteases"/>
    <property type="match status" value="1"/>
</dbReference>
<dbReference type="Pfam" id="PF00665">
    <property type="entry name" value="rve"/>
    <property type="match status" value="1"/>
</dbReference>
<evidence type="ECO:0000259" key="10">
    <source>
        <dbReference type="PROSITE" id="PS50158"/>
    </source>
</evidence>
<comment type="caution">
    <text evidence="13">The sequence shown here is derived from an EMBL/GenBank/DDBJ whole genome shotgun (WGS) entry which is preliminary data.</text>
</comment>
<keyword evidence="5" id="KW-0255">Endonuclease</keyword>
<protein>
    <recommendedName>
        <fullName evidence="1">RNA-directed DNA polymerase</fullName>
        <ecNumber evidence="1">2.7.7.49</ecNumber>
    </recommendedName>
</protein>
<dbReference type="Proteomes" id="UP000031668">
    <property type="component" value="Unassembled WGS sequence"/>
</dbReference>
<dbReference type="InterPro" id="IPR036397">
    <property type="entry name" value="RNaseH_sf"/>
</dbReference>
<dbReference type="FunFam" id="3.30.70.270:FF:000020">
    <property type="entry name" value="Transposon Tf2-6 polyprotein-like Protein"/>
    <property type="match status" value="1"/>
</dbReference>
<dbReference type="Pfam" id="PF13975">
    <property type="entry name" value="gag-asp_proteas"/>
    <property type="match status" value="1"/>
</dbReference>
<dbReference type="InterPro" id="IPR021109">
    <property type="entry name" value="Peptidase_aspartic_dom_sf"/>
</dbReference>
<dbReference type="Gene3D" id="3.30.420.10">
    <property type="entry name" value="Ribonuclease H-like superfamily/Ribonuclease H"/>
    <property type="match status" value="1"/>
</dbReference>
<dbReference type="FunFam" id="3.10.20.370:FF:000001">
    <property type="entry name" value="Retrovirus-related Pol polyprotein from transposon 17.6-like protein"/>
    <property type="match status" value="1"/>
</dbReference>
<accession>A0A0C2JFK2</accession>
<evidence type="ECO:0000256" key="9">
    <source>
        <dbReference type="SAM" id="MobiDB-lite"/>
    </source>
</evidence>
<dbReference type="OrthoDB" id="775972at2759"/>
<dbReference type="FunFam" id="1.10.340.70:FF:000003">
    <property type="entry name" value="Protein CBG25708"/>
    <property type="match status" value="1"/>
</dbReference>
<proteinExistence type="predicted"/>
<dbReference type="Pfam" id="PF00078">
    <property type="entry name" value="RVT_1"/>
    <property type="match status" value="1"/>
</dbReference>
<keyword evidence="2" id="KW-0808">Transferase</keyword>
<dbReference type="InterPro" id="IPR001878">
    <property type="entry name" value="Znf_CCHC"/>
</dbReference>
<dbReference type="CDD" id="cd01647">
    <property type="entry name" value="RT_LTR"/>
    <property type="match status" value="1"/>
</dbReference>
<dbReference type="GO" id="GO:0015074">
    <property type="term" value="P:DNA integration"/>
    <property type="evidence" value="ECO:0007669"/>
    <property type="project" value="InterPro"/>
</dbReference>
<dbReference type="PANTHER" id="PTHR37984:SF5">
    <property type="entry name" value="PROTEIN NYNRIN-LIKE"/>
    <property type="match status" value="1"/>
</dbReference>
<dbReference type="EC" id="2.7.7.49" evidence="1"/>
<sequence length="1354" mass="156361">MATKEKNSFSRFYDFKFGEFEEDKEDWANYLCRFQIKLKVQGFEEDSDQSDAFKKNLLLSSLGANHFQMIRQQAGGNTDNLSFDKLCSIMAGRFEKKRNPYVERRGFYKCVRKPEEDVRSFEARLRSSAFHCQYGDNLNDMLRDQFIMGLNDSDVQEKLLSTFTDLKHTLNDAVELAGLLLNSRSSAQSLMTNHVKKVEDQEESAEILKLSAKSIKPGVCRRCGHQGFHKNGEECPALKSECYACNRIGHFSRMCLAKANINRRSSSKSDFSSRYFLNSLFFKVDPIIIKVRINGKELSMLCDTGSNVSCVDQDIWKTLNCTLNDLGAKISGYMGHDIPIAGYSMVKVQVGNISKELPICVTKQKDTPIFGLDWLNAFKIHLDFPEDIPKQCSMKINNIKLKLDELLDRRYKLFSNELGLIKELEVKLYLHENATPKCWKSRPVPFALKSEVEVEINRLVQDGVLEPVDPTTTPIPWASPIVIVRKVTGGIRICGDFRVTIKQFLQTNNYPIPRFEEITSKLNGGTSFTIIDLKDAYLQMRIHKNYRHYLVIATHMGYFQYTRLPFGVSIAPSLFQKTMDSLLQDLDHVSCFLDDIIITGRNDEEHLRNIETVLSRLEKVGLTTQMSKCKFFKESIIYLGFKIDRYGIHPDGSNIKCLLEMPPPTNTKELKSWLGSVNFYNRFIPMLQPLAADMYVLLRKDTPWRWGDKQKEAFKNVKEKLQGCKWLAHYNPTQKLIIDTDASANGVGAVLLQTNKDGVEHPISFASRTLTDCEKKYATIEREALAIVFALRKFTQYIYGRKFTIRTDHKPLEYLFSTKRPLPAVAISRLERWALQVGSHDYDILYKSGESNRIADSLSRLPSENEKHDDDDDEIENNKVRAIHFEGSCLSKSLIKKYTEEDKTCLNVIDFVIRGWPYKPHLDRSYWPYYEVRDHLSIEEGIMMFGHRMIIPEKLRRNILNILHEGHPGRSAMMSNAKMYVWWPGITKDVENFVDCCQACQKFRAKAPETPLYCWNVPEKPWDRLHIDFTGPFDGKYWFVLVDAYSKWMEIFHTDSPNSYNVCLMLDSCFARFGVPHMIVSDNGTCFTSGIFKEFCSKRQIKHICTTPYHSRSNGAVERVIRTFKARYNAERESKRNRNECLNRVLFNLRNTPHTSTQHSPAELMLGRKTNSSLNNMRPNIRESMLHAQFKQKQYHDRSSQHREFKPNEKVWVFKKDKHQYIPGEVIARSGPLSYSVDTDGYTERKHADDLRKRECEETQSIQGKIGQVPPLSLCDDDGQNKSETNQTTIQRGNSFLNDVDGHLETTAPSVDDAEQTSLPRRSERLRLKAERNRQQETKGGEDVTNKHDYIRLP</sequence>
<feature type="compositionally biased region" description="Polar residues" evidence="9">
    <location>
        <begin position="1282"/>
        <end position="1297"/>
    </location>
</feature>
<dbReference type="Pfam" id="PF17921">
    <property type="entry name" value="Integrase_H2C2"/>
    <property type="match status" value="1"/>
</dbReference>
<dbReference type="PROSITE" id="PS50994">
    <property type="entry name" value="INTEGRASE"/>
    <property type="match status" value="1"/>
</dbReference>
<keyword evidence="3" id="KW-0548">Nucleotidyltransferase</keyword>
<dbReference type="OMA" id="LLMKNHF"/>
<feature type="domain" description="Reverse transcriptase" evidence="11">
    <location>
        <begin position="465"/>
        <end position="643"/>
    </location>
</feature>
<feature type="domain" description="CCHC-type" evidence="10">
    <location>
        <begin position="242"/>
        <end position="255"/>
    </location>
</feature>
<dbReference type="FunFam" id="3.30.420.10:FF:000063">
    <property type="entry name" value="Retrovirus-related Pol polyprotein from transposon 297-like Protein"/>
    <property type="match status" value="1"/>
</dbReference>
<gene>
    <name evidence="13" type="ORF">RF11_08590</name>
</gene>
<dbReference type="Pfam" id="PF17917">
    <property type="entry name" value="RT_RNaseH"/>
    <property type="match status" value="1"/>
</dbReference>
<evidence type="ECO:0000259" key="11">
    <source>
        <dbReference type="PROSITE" id="PS50878"/>
    </source>
</evidence>
<dbReference type="Gene3D" id="1.10.340.70">
    <property type="match status" value="1"/>
</dbReference>
<name>A0A0C2JFK2_THEKT</name>
<dbReference type="CDD" id="cd09274">
    <property type="entry name" value="RNase_HI_RT_Ty3"/>
    <property type="match status" value="1"/>
</dbReference>
<keyword evidence="14" id="KW-1185">Reference proteome</keyword>
<keyword evidence="4" id="KW-0540">Nuclease</keyword>
<keyword evidence="8" id="KW-0863">Zinc-finger</keyword>
<evidence type="ECO:0000256" key="2">
    <source>
        <dbReference type="ARBA" id="ARBA00022679"/>
    </source>
</evidence>